<proteinExistence type="inferred from homology"/>
<evidence type="ECO:0000256" key="2">
    <source>
        <dbReference type="ARBA" id="ARBA00005336"/>
    </source>
</evidence>
<evidence type="ECO:0000259" key="6">
    <source>
        <dbReference type="Pfam" id="PF00933"/>
    </source>
</evidence>
<dbReference type="NCBIfam" id="NF003740">
    <property type="entry name" value="PRK05337.1"/>
    <property type="match status" value="1"/>
</dbReference>
<name>A0AAE3VN37_9HYPH</name>
<dbReference type="Pfam" id="PF00933">
    <property type="entry name" value="Glyco_hydro_3"/>
    <property type="match status" value="1"/>
</dbReference>
<evidence type="ECO:0000313" key="8">
    <source>
        <dbReference type="Proteomes" id="UP001229244"/>
    </source>
</evidence>
<dbReference type="InterPro" id="IPR050226">
    <property type="entry name" value="NagZ_Beta-hexosaminidase"/>
</dbReference>
<keyword evidence="8" id="KW-1185">Reference proteome</keyword>
<protein>
    <recommendedName>
        <fullName evidence="3">beta-N-acetylhexosaminidase</fullName>
        <ecNumber evidence="3">3.2.1.52</ecNumber>
    </recommendedName>
</protein>
<evidence type="ECO:0000256" key="5">
    <source>
        <dbReference type="ARBA" id="ARBA00023295"/>
    </source>
</evidence>
<keyword evidence="4 7" id="KW-0378">Hydrolase</keyword>
<dbReference type="PANTHER" id="PTHR30480">
    <property type="entry name" value="BETA-HEXOSAMINIDASE-RELATED"/>
    <property type="match status" value="1"/>
</dbReference>
<accession>A0AAE3VN37</accession>
<evidence type="ECO:0000313" key="7">
    <source>
        <dbReference type="EMBL" id="MDQ0315579.1"/>
    </source>
</evidence>
<evidence type="ECO:0000256" key="1">
    <source>
        <dbReference type="ARBA" id="ARBA00001231"/>
    </source>
</evidence>
<dbReference type="InterPro" id="IPR036962">
    <property type="entry name" value="Glyco_hydro_3_N_sf"/>
</dbReference>
<comment type="catalytic activity">
    <reaction evidence="1">
        <text>Hydrolysis of terminal non-reducing N-acetyl-D-hexosamine residues in N-acetyl-beta-D-hexosaminides.</text>
        <dbReference type="EC" id="3.2.1.52"/>
    </reaction>
</comment>
<dbReference type="GO" id="GO:0005975">
    <property type="term" value="P:carbohydrate metabolic process"/>
    <property type="evidence" value="ECO:0007669"/>
    <property type="project" value="InterPro"/>
</dbReference>
<dbReference type="InterPro" id="IPR001764">
    <property type="entry name" value="Glyco_hydro_3_N"/>
</dbReference>
<gene>
    <name evidence="7" type="ORF">J2S73_002036</name>
</gene>
<organism evidence="7 8">
    <name type="scientific">Amorphus orientalis</name>
    <dbReference type="NCBI Taxonomy" id="649198"/>
    <lineage>
        <taxon>Bacteria</taxon>
        <taxon>Pseudomonadati</taxon>
        <taxon>Pseudomonadota</taxon>
        <taxon>Alphaproteobacteria</taxon>
        <taxon>Hyphomicrobiales</taxon>
        <taxon>Amorphaceae</taxon>
        <taxon>Amorphus</taxon>
    </lineage>
</organism>
<dbReference type="EC" id="3.2.1.52" evidence="3"/>
<dbReference type="GO" id="GO:0009254">
    <property type="term" value="P:peptidoglycan turnover"/>
    <property type="evidence" value="ECO:0007669"/>
    <property type="project" value="TreeGrafter"/>
</dbReference>
<evidence type="ECO:0000256" key="4">
    <source>
        <dbReference type="ARBA" id="ARBA00022801"/>
    </source>
</evidence>
<reference evidence="7" key="1">
    <citation type="submission" date="2023-07" db="EMBL/GenBank/DDBJ databases">
        <title>Genomic Encyclopedia of Type Strains, Phase IV (KMG-IV): sequencing the most valuable type-strain genomes for metagenomic binning, comparative biology and taxonomic classification.</title>
        <authorList>
            <person name="Goeker M."/>
        </authorList>
    </citation>
    <scope>NUCLEOTIDE SEQUENCE</scope>
    <source>
        <strain evidence="7">DSM 21202</strain>
    </source>
</reference>
<keyword evidence="5 7" id="KW-0326">Glycosidase</keyword>
<dbReference type="SUPFAM" id="SSF51445">
    <property type="entry name" value="(Trans)glycosidases"/>
    <property type="match status" value="1"/>
</dbReference>
<sequence length="345" mass="36331">MSESRAFITGLAGPRLGENEAAFLRAAEPWGLILFRRNCESADQIHALVDESRSVLGWEAPVLIDQEGGRVQRLSPPGWPAYPPGRVFGDLGRRDMEAGLEACRLATRLIASDLAALGVDVDCLPVLDVPVAGAHDVIGDRAYGEDPETVAAYGRAAMDGLLAGGVLPVMKHIPGHGRAGADSHLALPVVDTDPETLAATDFAPFAALTDCPFAMTAHVVYTALDPDRPATTSSTVIQEIIRGQIGYDGCLMSDDLSMQALSGSLAGRAEAAIAAGCDLNLHCNGRLSEMDAVADRTPVLAGQALERCGRALALRRTPDDFDVADARRHLVSLLAPVWSAPEPAS</sequence>
<dbReference type="PROSITE" id="PS00775">
    <property type="entry name" value="GLYCOSYL_HYDROL_F3"/>
    <property type="match status" value="1"/>
</dbReference>
<feature type="domain" description="Glycoside hydrolase family 3 N-terminal" evidence="6">
    <location>
        <begin position="30"/>
        <end position="295"/>
    </location>
</feature>
<dbReference type="EMBL" id="JAUSUL010000002">
    <property type="protein sequence ID" value="MDQ0315579.1"/>
    <property type="molecule type" value="Genomic_DNA"/>
</dbReference>
<evidence type="ECO:0000256" key="3">
    <source>
        <dbReference type="ARBA" id="ARBA00012663"/>
    </source>
</evidence>
<dbReference type="InterPro" id="IPR019800">
    <property type="entry name" value="Glyco_hydro_3_AS"/>
</dbReference>
<dbReference type="GO" id="GO:0004563">
    <property type="term" value="F:beta-N-acetylhexosaminidase activity"/>
    <property type="evidence" value="ECO:0007669"/>
    <property type="project" value="UniProtKB-EC"/>
</dbReference>
<dbReference type="Gene3D" id="3.20.20.300">
    <property type="entry name" value="Glycoside hydrolase, family 3, N-terminal domain"/>
    <property type="match status" value="1"/>
</dbReference>
<dbReference type="PANTHER" id="PTHR30480:SF13">
    <property type="entry name" value="BETA-HEXOSAMINIDASE"/>
    <property type="match status" value="1"/>
</dbReference>
<comment type="similarity">
    <text evidence="2">Belongs to the glycosyl hydrolase 3 family.</text>
</comment>
<dbReference type="AlphaFoldDB" id="A0AAE3VN37"/>
<dbReference type="InterPro" id="IPR017853">
    <property type="entry name" value="GH"/>
</dbReference>
<dbReference type="Proteomes" id="UP001229244">
    <property type="component" value="Unassembled WGS sequence"/>
</dbReference>
<dbReference type="RefSeq" id="WP_306885407.1">
    <property type="nucleotide sequence ID" value="NZ_JAUSUL010000002.1"/>
</dbReference>
<comment type="caution">
    <text evidence="7">The sequence shown here is derived from an EMBL/GenBank/DDBJ whole genome shotgun (WGS) entry which is preliminary data.</text>
</comment>